<protein>
    <submittedName>
        <fullName evidence="1">Uncharacterized protein</fullName>
    </submittedName>
</protein>
<evidence type="ECO:0000313" key="2">
    <source>
        <dbReference type="EMBL" id="CAH0377627.1"/>
    </source>
</evidence>
<dbReference type="AlphaFoldDB" id="A0A7S4EE20"/>
<dbReference type="OrthoDB" id="1274115at2759"/>
<dbReference type="PRINTS" id="PR00081">
    <property type="entry name" value="GDHRDH"/>
</dbReference>
<reference evidence="2" key="2">
    <citation type="submission" date="2021-11" db="EMBL/GenBank/DDBJ databases">
        <authorList>
            <consortium name="Genoscope - CEA"/>
            <person name="William W."/>
        </authorList>
    </citation>
    <scope>NUCLEOTIDE SEQUENCE</scope>
</reference>
<reference evidence="1" key="1">
    <citation type="submission" date="2021-01" db="EMBL/GenBank/DDBJ databases">
        <authorList>
            <person name="Corre E."/>
            <person name="Pelletier E."/>
            <person name="Niang G."/>
            <person name="Scheremetjew M."/>
            <person name="Finn R."/>
            <person name="Kale V."/>
            <person name="Holt S."/>
            <person name="Cochrane G."/>
            <person name="Meng A."/>
            <person name="Brown T."/>
            <person name="Cohen L."/>
        </authorList>
    </citation>
    <scope>NUCLEOTIDE SEQUENCE</scope>
    <source>
        <strain evidence="1">CCMP1756</strain>
    </source>
</reference>
<accession>A0A7S4EE20</accession>
<dbReference type="EMBL" id="CAKKNE010000005">
    <property type="protein sequence ID" value="CAH0377627.1"/>
    <property type="molecule type" value="Genomic_DNA"/>
</dbReference>
<name>A0A7S4EE20_9STRA</name>
<gene>
    <name evidence="1" type="ORF">PCAL00307_LOCUS21780</name>
    <name evidence="2" type="ORF">PECAL_5P21650</name>
</gene>
<dbReference type="PANTHER" id="PTHR43313:SF1">
    <property type="entry name" value="3BETA-HYDROXYSTEROID DEHYDROGENASE DHS-16"/>
    <property type="match status" value="1"/>
</dbReference>
<dbReference type="Proteomes" id="UP000789595">
    <property type="component" value="Unassembled WGS sequence"/>
</dbReference>
<organism evidence="1">
    <name type="scientific">Pelagomonas calceolata</name>
    <dbReference type="NCBI Taxonomy" id="35677"/>
    <lineage>
        <taxon>Eukaryota</taxon>
        <taxon>Sar</taxon>
        <taxon>Stramenopiles</taxon>
        <taxon>Ochrophyta</taxon>
        <taxon>Pelagophyceae</taxon>
        <taxon>Pelagomonadales</taxon>
        <taxon>Pelagomonadaceae</taxon>
        <taxon>Pelagomonas</taxon>
    </lineage>
</organism>
<evidence type="ECO:0000313" key="3">
    <source>
        <dbReference type="Proteomes" id="UP000789595"/>
    </source>
</evidence>
<dbReference type="SUPFAM" id="SSF51735">
    <property type="entry name" value="NAD(P)-binding Rossmann-fold domains"/>
    <property type="match status" value="1"/>
</dbReference>
<dbReference type="GO" id="GO:0016491">
    <property type="term" value="F:oxidoreductase activity"/>
    <property type="evidence" value="ECO:0007669"/>
    <property type="project" value="TreeGrafter"/>
</dbReference>
<dbReference type="EMBL" id="HBIW01025294">
    <property type="protein sequence ID" value="CAE0706329.1"/>
    <property type="molecule type" value="Transcribed_RNA"/>
</dbReference>
<dbReference type="InterPro" id="IPR036291">
    <property type="entry name" value="NAD(P)-bd_dom_sf"/>
</dbReference>
<dbReference type="Gene3D" id="3.40.50.720">
    <property type="entry name" value="NAD(P)-binding Rossmann-like Domain"/>
    <property type="match status" value="1"/>
</dbReference>
<sequence>MDAIKDFLDANHLVMDVVVVTLVVAALHRNYLHKAFTIGAGCVALSKVCEPTTLQYAAFALVAYFVPPLLSPIYKKQPETGAVFVTGADSGMGEATVLHLCKTSGYERVYAGCFSPASEKKLRAQLDAAQGKKLKAISLNVCDDASVAKAAQDVEKDLRESGTGLIAVVQCAGMGYNGPGEFIPIDIYKKQMDVNFFGYVRVAQALMPLVRQGCKVTKRRGRMVFTGTGGGVLTPVPPLLTAYMASKFAVEAFVRSFRVEMQLTEKPIDACIISPGFVKPTMLVENGLKLNEVMWADCQKRLGTSQARDEYGPLLDRFIEYSLNEKGTHVSEVAKRIRLALAAGRPLHGYKVGPDSRATPVAGLLPVPVADAVMKFSVFGRQGAF</sequence>
<proteinExistence type="predicted"/>
<dbReference type="GO" id="GO:0008202">
    <property type="term" value="P:steroid metabolic process"/>
    <property type="evidence" value="ECO:0007669"/>
    <property type="project" value="TreeGrafter"/>
</dbReference>
<dbReference type="InterPro" id="IPR002347">
    <property type="entry name" value="SDR_fam"/>
</dbReference>
<dbReference type="Pfam" id="PF00106">
    <property type="entry name" value="adh_short"/>
    <property type="match status" value="1"/>
</dbReference>
<dbReference type="PANTHER" id="PTHR43313">
    <property type="entry name" value="SHORT-CHAIN DEHYDROGENASE/REDUCTASE FAMILY 9C"/>
    <property type="match status" value="1"/>
</dbReference>
<evidence type="ECO:0000313" key="1">
    <source>
        <dbReference type="EMBL" id="CAE0706329.1"/>
    </source>
</evidence>
<keyword evidence="3" id="KW-1185">Reference proteome</keyword>